<dbReference type="Proteomes" id="UP000507245">
    <property type="component" value="Unassembled WGS sequence"/>
</dbReference>
<accession>A0A6J5Y4I9</accession>
<evidence type="ECO:0000256" key="1">
    <source>
        <dbReference type="SAM" id="MobiDB-lite"/>
    </source>
</evidence>
<organism evidence="2 3">
    <name type="scientific">Prunus armeniaca</name>
    <name type="common">Apricot</name>
    <name type="synonym">Armeniaca vulgaris</name>
    <dbReference type="NCBI Taxonomy" id="36596"/>
    <lineage>
        <taxon>Eukaryota</taxon>
        <taxon>Viridiplantae</taxon>
        <taxon>Streptophyta</taxon>
        <taxon>Embryophyta</taxon>
        <taxon>Tracheophyta</taxon>
        <taxon>Spermatophyta</taxon>
        <taxon>Magnoliopsida</taxon>
        <taxon>eudicotyledons</taxon>
        <taxon>Gunneridae</taxon>
        <taxon>Pentapetalae</taxon>
        <taxon>rosids</taxon>
        <taxon>fabids</taxon>
        <taxon>Rosales</taxon>
        <taxon>Rosaceae</taxon>
        <taxon>Amygdaloideae</taxon>
        <taxon>Amygdaleae</taxon>
        <taxon>Prunus</taxon>
    </lineage>
</organism>
<dbReference type="AlphaFoldDB" id="A0A6J5Y4I9"/>
<gene>
    <name evidence="2" type="ORF">ORAREDHAP_LOCUS50202</name>
</gene>
<sequence length="129" mass="14011">MSAQSYFHSSQCLQSHTENWRPFGGAHKSKREGAKRLVPYDPRLSGSPVAAASMVTRSGPRARPHCVAGPTLGRAHPPTERGHVATVGPARVVARARRVRHGRLQVRAPDTDARELTLGRENCGNSRST</sequence>
<feature type="region of interest" description="Disordered" evidence="1">
    <location>
        <begin position="17"/>
        <end position="83"/>
    </location>
</feature>
<name>A0A6J5Y4I9_PRUAR</name>
<evidence type="ECO:0000313" key="3">
    <source>
        <dbReference type="Proteomes" id="UP000507245"/>
    </source>
</evidence>
<feature type="compositionally biased region" description="Basic and acidic residues" evidence="1">
    <location>
        <begin position="109"/>
        <end position="118"/>
    </location>
</feature>
<feature type="region of interest" description="Disordered" evidence="1">
    <location>
        <begin position="107"/>
        <end position="129"/>
    </location>
</feature>
<protein>
    <submittedName>
        <fullName evidence="2">Uncharacterized protein</fullName>
    </submittedName>
</protein>
<dbReference type="EMBL" id="CAEKKB010000008">
    <property type="protein sequence ID" value="CAB4321100.1"/>
    <property type="molecule type" value="Genomic_DNA"/>
</dbReference>
<keyword evidence="3" id="KW-1185">Reference proteome</keyword>
<evidence type="ECO:0000313" key="2">
    <source>
        <dbReference type="EMBL" id="CAB4321100.1"/>
    </source>
</evidence>
<proteinExistence type="predicted"/>
<reference evidence="3" key="1">
    <citation type="journal article" date="2020" name="Genome Biol.">
        <title>Gamete binning: chromosome-level and haplotype-resolved genome assembly enabled by high-throughput single-cell sequencing of gamete genomes.</title>
        <authorList>
            <person name="Campoy J.A."/>
            <person name="Sun H."/>
            <person name="Goel M."/>
            <person name="Jiao W.-B."/>
            <person name="Folz-Donahue K."/>
            <person name="Wang N."/>
            <person name="Rubio M."/>
            <person name="Liu C."/>
            <person name="Kukat C."/>
            <person name="Ruiz D."/>
            <person name="Huettel B."/>
            <person name="Schneeberger K."/>
        </authorList>
    </citation>
    <scope>NUCLEOTIDE SEQUENCE [LARGE SCALE GENOMIC DNA]</scope>
    <source>
        <strain evidence="3">cv. Rojo Pasion</strain>
    </source>
</reference>